<organism evidence="2 3">
    <name type="scientific">Mycena pura</name>
    <dbReference type="NCBI Taxonomy" id="153505"/>
    <lineage>
        <taxon>Eukaryota</taxon>
        <taxon>Fungi</taxon>
        <taxon>Dikarya</taxon>
        <taxon>Basidiomycota</taxon>
        <taxon>Agaricomycotina</taxon>
        <taxon>Agaricomycetes</taxon>
        <taxon>Agaricomycetidae</taxon>
        <taxon>Agaricales</taxon>
        <taxon>Marasmiineae</taxon>
        <taxon>Mycenaceae</taxon>
        <taxon>Mycena</taxon>
    </lineage>
</organism>
<dbReference type="EMBL" id="JARJCW010000089">
    <property type="protein sequence ID" value="KAJ7195688.1"/>
    <property type="molecule type" value="Genomic_DNA"/>
</dbReference>
<keyword evidence="3" id="KW-1185">Reference proteome</keyword>
<evidence type="ECO:0000256" key="1">
    <source>
        <dbReference type="SAM" id="MobiDB-lite"/>
    </source>
</evidence>
<comment type="caution">
    <text evidence="2">The sequence shown here is derived from an EMBL/GenBank/DDBJ whole genome shotgun (WGS) entry which is preliminary data.</text>
</comment>
<accession>A0AAD6UZ45</accession>
<gene>
    <name evidence="2" type="ORF">GGX14DRAFT_403892</name>
</gene>
<dbReference type="AlphaFoldDB" id="A0AAD6UZ45"/>
<feature type="region of interest" description="Disordered" evidence="1">
    <location>
        <begin position="98"/>
        <end position="121"/>
    </location>
</feature>
<protein>
    <submittedName>
        <fullName evidence="2">Uncharacterized protein</fullName>
    </submittedName>
</protein>
<sequence>MWVTSNLSVPNKTVVVATAQRSTFNVQRCNVQPSPSVHKKTSIVGGAVAPVADRSGHASGGHLHRRWKRRDADHLAPQAFRAPLFIALLQPLLTSRTPPWTEVENLRRDGTTPREPPISDA</sequence>
<reference evidence="2" key="1">
    <citation type="submission" date="2023-03" db="EMBL/GenBank/DDBJ databases">
        <title>Massive genome expansion in bonnet fungi (Mycena s.s.) driven by repeated elements and novel gene families across ecological guilds.</title>
        <authorList>
            <consortium name="Lawrence Berkeley National Laboratory"/>
            <person name="Harder C.B."/>
            <person name="Miyauchi S."/>
            <person name="Viragh M."/>
            <person name="Kuo A."/>
            <person name="Thoen E."/>
            <person name="Andreopoulos B."/>
            <person name="Lu D."/>
            <person name="Skrede I."/>
            <person name="Drula E."/>
            <person name="Henrissat B."/>
            <person name="Morin E."/>
            <person name="Kohler A."/>
            <person name="Barry K."/>
            <person name="LaButti K."/>
            <person name="Morin E."/>
            <person name="Salamov A."/>
            <person name="Lipzen A."/>
            <person name="Mereny Z."/>
            <person name="Hegedus B."/>
            <person name="Baldrian P."/>
            <person name="Stursova M."/>
            <person name="Weitz H."/>
            <person name="Taylor A."/>
            <person name="Grigoriev I.V."/>
            <person name="Nagy L.G."/>
            <person name="Martin F."/>
            <person name="Kauserud H."/>
        </authorList>
    </citation>
    <scope>NUCLEOTIDE SEQUENCE</scope>
    <source>
        <strain evidence="2">9144</strain>
    </source>
</reference>
<dbReference type="Proteomes" id="UP001219525">
    <property type="component" value="Unassembled WGS sequence"/>
</dbReference>
<name>A0AAD6UZ45_9AGAR</name>
<evidence type="ECO:0000313" key="2">
    <source>
        <dbReference type="EMBL" id="KAJ7195688.1"/>
    </source>
</evidence>
<proteinExistence type="predicted"/>
<evidence type="ECO:0000313" key="3">
    <source>
        <dbReference type="Proteomes" id="UP001219525"/>
    </source>
</evidence>